<dbReference type="AlphaFoldDB" id="A0A9P4K465"/>
<keyword evidence="4" id="KW-1185">Reference proteome</keyword>
<dbReference type="Proteomes" id="UP000800093">
    <property type="component" value="Unassembled WGS sequence"/>
</dbReference>
<evidence type="ECO:0000313" key="3">
    <source>
        <dbReference type="EMBL" id="KAF2261803.1"/>
    </source>
</evidence>
<dbReference type="GO" id="GO:0001228">
    <property type="term" value="F:DNA-binding transcription activator activity, RNA polymerase II-specific"/>
    <property type="evidence" value="ECO:0007669"/>
    <property type="project" value="TreeGrafter"/>
</dbReference>
<proteinExistence type="predicted"/>
<evidence type="ECO:0000313" key="4">
    <source>
        <dbReference type="Proteomes" id="UP000800093"/>
    </source>
</evidence>
<accession>A0A9P4K465</accession>
<evidence type="ECO:0000256" key="1">
    <source>
        <dbReference type="ARBA" id="ARBA00023242"/>
    </source>
</evidence>
<gene>
    <name evidence="3" type="ORF">CC78DRAFT_570284</name>
</gene>
<dbReference type="PROSITE" id="PS00463">
    <property type="entry name" value="ZN2_CY6_FUNGAL_1"/>
    <property type="match status" value="1"/>
</dbReference>
<dbReference type="EMBL" id="ML986650">
    <property type="protein sequence ID" value="KAF2261803.1"/>
    <property type="molecule type" value="Genomic_DNA"/>
</dbReference>
<dbReference type="PROSITE" id="PS50048">
    <property type="entry name" value="ZN2_CY6_FUNGAL_2"/>
    <property type="match status" value="1"/>
</dbReference>
<dbReference type="SMART" id="SM00066">
    <property type="entry name" value="GAL4"/>
    <property type="match status" value="1"/>
</dbReference>
<dbReference type="Gene3D" id="4.10.240.10">
    <property type="entry name" value="Zn(2)-C6 fungal-type DNA-binding domain"/>
    <property type="match status" value="1"/>
</dbReference>
<dbReference type="InterPro" id="IPR053157">
    <property type="entry name" value="Sterol_Uptake_Regulator"/>
</dbReference>
<dbReference type="InterPro" id="IPR036864">
    <property type="entry name" value="Zn2-C6_fun-type_DNA-bd_sf"/>
</dbReference>
<dbReference type="CDD" id="cd00067">
    <property type="entry name" value="GAL4"/>
    <property type="match status" value="1"/>
</dbReference>
<dbReference type="SUPFAM" id="SSF57701">
    <property type="entry name" value="Zn2/Cys6 DNA-binding domain"/>
    <property type="match status" value="1"/>
</dbReference>
<reference evidence="4" key="1">
    <citation type="journal article" date="2020" name="Stud. Mycol.">
        <title>101 Dothideomycetes genomes: A test case for predicting lifestyles and emergence of pathogens.</title>
        <authorList>
            <person name="Haridas S."/>
            <person name="Albert R."/>
            <person name="Binder M."/>
            <person name="Bloem J."/>
            <person name="LaButti K."/>
            <person name="Salamov A."/>
            <person name="Andreopoulos B."/>
            <person name="Baker S."/>
            <person name="Barry K."/>
            <person name="Bills G."/>
            <person name="Bluhm B."/>
            <person name="Cannon C."/>
            <person name="Castanera R."/>
            <person name="Culley D."/>
            <person name="Daum C."/>
            <person name="Ezra D."/>
            <person name="Gonzalez J."/>
            <person name="Henrissat B."/>
            <person name="Kuo A."/>
            <person name="Liang C."/>
            <person name="Lipzen A."/>
            <person name="Lutzoni F."/>
            <person name="Magnuson J."/>
            <person name="Mondo S."/>
            <person name="Nolan M."/>
            <person name="Ohm R."/>
            <person name="Pangilinan J."/>
            <person name="Park H.-J."/>
            <person name="Ramirez L."/>
            <person name="Alfaro M."/>
            <person name="Sun H."/>
            <person name="Tritt A."/>
            <person name="Yoshinaga Y."/>
            <person name="Zwiers L.-H."/>
            <person name="Turgeon B."/>
            <person name="Goodwin S."/>
            <person name="Spatafora J."/>
            <person name="Crous P."/>
            <person name="Grigoriev I."/>
        </authorList>
    </citation>
    <scope>NUCLEOTIDE SEQUENCE [LARGE SCALE GENOMIC DNA]</scope>
    <source>
        <strain evidence="4">CBS 304.66</strain>
    </source>
</reference>
<dbReference type="InterPro" id="IPR001138">
    <property type="entry name" value="Zn2Cys6_DnaBD"/>
</dbReference>
<comment type="caution">
    <text evidence="3">The sequence shown here is derived from an EMBL/GenBank/DDBJ whole genome shotgun (WGS) entry which is preliminary data.</text>
</comment>
<dbReference type="Pfam" id="PF11951">
    <property type="entry name" value="Fungal_trans_2"/>
    <property type="match status" value="1"/>
</dbReference>
<name>A0A9P4K465_9PLEO</name>
<evidence type="ECO:0000259" key="2">
    <source>
        <dbReference type="PROSITE" id="PS50048"/>
    </source>
</evidence>
<dbReference type="Pfam" id="PF00172">
    <property type="entry name" value="Zn_clus"/>
    <property type="match status" value="1"/>
</dbReference>
<sequence>MLVSRKSHRKTRLGCKPCKTRRIKCDERRPSCANCTKRGLDCSFLSVDPAWRISNSSSSSQHQKNSGLESSFKIHVFHQCSPKSVYPTFPSSLLDPSTFQALVQGFPGLVQPRFKMLLHHFVINTSSSISFNDSGRMAWLIAVPQLVETHRFVLHGVLAVTALHISRSLRSETEKRGYLSIAAGQLNTGLSRYRVALQDISKRNADALFAFSTLMTAYLLALASDDCVVALSSIKRKHLSTDQMQYIVEEAISQNTKILRFLRSTLVIVVPCWKTICRGLLSPLANRDWWPTIRYPATPRALEEDRRLHALECMWMEDERKFEYYFETLESALKYLRECFALVSQLSVPSDTASKNTGLGTIIDMSAVFVWPFKTSIEFITLLEQRQPEAWVILAHYAILPGRIGKLWWLDSMASNMVETAAIVLGEDKWGLLEWPASVVGVNLDDLRSSSVG</sequence>
<dbReference type="PANTHER" id="PTHR47784:SF5">
    <property type="entry name" value="STEROL UPTAKE CONTROL PROTEIN 2"/>
    <property type="match status" value="1"/>
</dbReference>
<dbReference type="InterPro" id="IPR021858">
    <property type="entry name" value="Fun_TF"/>
</dbReference>
<dbReference type="GO" id="GO:0008270">
    <property type="term" value="F:zinc ion binding"/>
    <property type="evidence" value="ECO:0007669"/>
    <property type="project" value="InterPro"/>
</dbReference>
<organism evidence="3 4">
    <name type="scientific">Lojkania enalia</name>
    <dbReference type="NCBI Taxonomy" id="147567"/>
    <lineage>
        <taxon>Eukaryota</taxon>
        <taxon>Fungi</taxon>
        <taxon>Dikarya</taxon>
        <taxon>Ascomycota</taxon>
        <taxon>Pezizomycotina</taxon>
        <taxon>Dothideomycetes</taxon>
        <taxon>Pleosporomycetidae</taxon>
        <taxon>Pleosporales</taxon>
        <taxon>Pleosporales incertae sedis</taxon>
        <taxon>Lojkania</taxon>
    </lineage>
</organism>
<protein>
    <recommendedName>
        <fullName evidence="2">Zn(2)-C6 fungal-type domain-containing protein</fullName>
    </recommendedName>
</protein>
<dbReference type="PANTHER" id="PTHR47784">
    <property type="entry name" value="STEROL UPTAKE CONTROL PROTEIN 2"/>
    <property type="match status" value="1"/>
</dbReference>
<dbReference type="OrthoDB" id="5386330at2759"/>
<keyword evidence="1" id="KW-0539">Nucleus</keyword>
<feature type="domain" description="Zn(2)-C6 fungal-type" evidence="2">
    <location>
        <begin position="14"/>
        <end position="44"/>
    </location>
</feature>